<dbReference type="InterPro" id="IPR016024">
    <property type="entry name" value="ARM-type_fold"/>
</dbReference>
<proteinExistence type="predicted"/>
<evidence type="ECO:0008006" key="4">
    <source>
        <dbReference type="Google" id="ProtNLM"/>
    </source>
</evidence>
<dbReference type="PANTHER" id="PTHR46007">
    <property type="entry name" value="MEDIATOR OF RNA POLYMERASE II TRANSCRIPTION SUBUNIT 12"/>
    <property type="match status" value="1"/>
</dbReference>
<dbReference type="OrthoDB" id="348271at2759"/>
<dbReference type="Proteomes" id="UP000030763">
    <property type="component" value="Unassembled WGS sequence"/>
</dbReference>
<dbReference type="GO" id="GO:0003713">
    <property type="term" value="F:transcription coactivator activity"/>
    <property type="evidence" value="ECO:0007669"/>
    <property type="project" value="TreeGrafter"/>
</dbReference>
<dbReference type="GO" id="GO:0016592">
    <property type="term" value="C:mediator complex"/>
    <property type="evidence" value="ECO:0007669"/>
    <property type="project" value="TreeGrafter"/>
</dbReference>
<evidence type="ECO:0000256" key="1">
    <source>
        <dbReference type="SAM" id="MobiDB-lite"/>
    </source>
</evidence>
<organism evidence="2 3">
    <name type="scientific">Eimeria maxima</name>
    <name type="common">Coccidian parasite</name>
    <dbReference type="NCBI Taxonomy" id="5804"/>
    <lineage>
        <taxon>Eukaryota</taxon>
        <taxon>Sar</taxon>
        <taxon>Alveolata</taxon>
        <taxon>Apicomplexa</taxon>
        <taxon>Conoidasida</taxon>
        <taxon>Coccidia</taxon>
        <taxon>Eucoccidiorida</taxon>
        <taxon>Eimeriorina</taxon>
        <taxon>Eimeriidae</taxon>
        <taxon>Eimeria</taxon>
    </lineage>
</organism>
<dbReference type="InterPro" id="IPR011989">
    <property type="entry name" value="ARM-like"/>
</dbReference>
<sequence length="497" mass="52345">METPPPAAAPSLPTPAEFETVVAALQSTDSSNRQQAQQLLQRLQQQQEDCTGFCLTVIEAARDPAVATVAAVLLRSAALWHWNARIAASAAAKKRLAAAPPGEAAAAAGQAAAAAAEALQLYVQRMQQLTASIVLMLQQKAAAGCKGSGERQLSHAFCCLAKKGLATDPPVFLPALKQILMEVVAKGFTERIPLFWMSLLAETAQEMQLQQQQGMHLSLQQHAACCRSFQQQLLLPLLQFVLQRLQFILDNPQPQGACKEEIAGILLVIETACSWSFGHMLLRLSSVDELSLAPPAEWIPVFFPQAAAAAAAAGAGGGGTGAATAAAPGGLPPPLPQQEGLFVLVLRLYKLLREMQQQQQQQGSELFATCRYLLQRVAKFRPLAMADALLGGEEGGDAAANSGASAASAGILPLKKSYSGPVARSKKQKLTLLVYVPLLQVLLDLVETCAFYRSLPGAPETPGGSQGPQSPAAQGVPSSLQDVEEAQDLCAALANVA</sequence>
<feature type="region of interest" description="Disordered" evidence="1">
    <location>
        <begin position="459"/>
        <end position="479"/>
    </location>
</feature>
<dbReference type="SUPFAM" id="SSF48371">
    <property type="entry name" value="ARM repeat"/>
    <property type="match status" value="1"/>
</dbReference>
<name>U6M258_EIMMA</name>
<evidence type="ECO:0000313" key="2">
    <source>
        <dbReference type="EMBL" id="CDJ58327.1"/>
    </source>
</evidence>
<dbReference type="GO" id="GO:0045944">
    <property type="term" value="P:positive regulation of transcription by RNA polymerase II"/>
    <property type="evidence" value="ECO:0007669"/>
    <property type="project" value="TreeGrafter"/>
</dbReference>
<dbReference type="RefSeq" id="XP_013334973.1">
    <property type="nucleotide sequence ID" value="XM_013479519.1"/>
</dbReference>
<dbReference type="GeneID" id="25338947"/>
<keyword evidence="3" id="KW-1185">Reference proteome</keyword>
<dbReference type="AlphaFoldDB" id="U6M258"/>
<protein>
    <recommendedName>
        <fullName evidence="4">Importin N-terminal domain-containing protein</fullName>
    </recommendedName>
</protein>
<evidence type="ECO:0000313" key="3">
    <source>
        <dbReference type="Proteomes" id="UP000030763"/>
    </source>
</evidence>
<reference evidence="2" key="2">
    <citation type="submission" date="2013-10" db="EMBL/GenBank/DDBJ databases">
        <authorList>
            <person name="Aslett M."/>
        </authorList>
    </citation>
    <scope>NUCLEOTIDE SEQUENCE [LARGE SCALE GENOMIC DNA]</scope>
    <source>
        <strain evidence="2">Weybridge</strain>
    </source>
</reference>
<dbReference type="EMBL" id="HG719598">
    <property type="protein sequence ID" value="CDJ58327.1"/>
    <property type="molecule type" value="Genomic_DNA"/>
</dbReference>
<dbReference type="InterPro" id="IPR051647">
    <property type="entry name" value="Mediator_comp_sub12"/>
</dbReference>
<dbReference type="Gene3D" id="1.25.10.10">
    <property type="entry name" value="Leucine-rich Repeat Variant"/>
    <property type="match status" value="1"/>
</dbReference>
<dbReference type="PANTHER" id="PTHR46007:SF8">
    <property type="entry name" value="C2H2-TYPE DOMAIN-CONTAINING PROTEIN"/>
    <property type="match status" value="1"/>
</dbReference>
<reference evidence="2" key="1">
    <citation type="submission" date="2013-10" db="EMBL/GenBank/DDBJ databases">
        <title>Genomic analysis of the causative agents of coccidiosis in chickens.</title>
        <authorList>
            <person name="Reid A.J."/>
            <person name="Blake D."/>
            <person name="Billington K."/>
            <person name="Browne H."/>
            <person name="Dunn M."/>
            <person name="Hung S."/>
            <person name="Kawahara F."/>
            <person name="Miranda-Saavedra D."/>
            <person name="Mourier T."/>
            <person name="Nagra H."/>
            <person name="Otto T.D."/>
            <person name="Rawlings N."/>
            <person name="Sanchez A."/>
            <person name="Sanders M."/>
            <person name="Subramaniam C."/>
            <person name="Tay Y."/>
            <person name="Dear P."/>
            <person name="Doerig C."/>
            <person name="Gruber A."/>
            <person name="Parkinson J."/>
            <person name="Shirley M."/>
            <person name="Wan K.L."/>
            <person name="Berriman M."/>
            <person name="Tomley F."/>
            <person name="Pain A."/>
        </authorList>
    </citation>
    <scope>NUCLEOTIDE SEQUENCE [LARGE SCALE GENOMIC DNA]</scope>
    <source>
        <strain evidence="2">Weybridge</strain>
    </source>
</reference>
<dbReference type="VEuPathDB" id="ToxoDB:EMWEY_00049610"/>
<feature type="compositionally biased region" description="Polar residues" evidence="1">
    <location>
        <begin position="467"/>
        <end position="479"/>
    </location>
</feature>
<feature type="non-terminal residue" evidence="2">
    <location>
        <position position="497"/>
    </location>
</feature>
<accession>U6M258</accession>
<gene>
    <name evidence="2" type="ORF">EMWEY_00049610</name>
</gene>